<evidence type="ECO:0000313" key="2">
    <source>
        <dbReference type="Proteomes" id="UP000821865"/>
    </source>
</evidence>
<reference evidence="1" key="1">
    <citation type="submission" date="2020-05" db="EMBL/GenBank/DDBJ databases">
        <title>Large-scale comparative analyses of tick genomes elucidate their genetic diversity and vector capacities.</title>
        <authorList>
            <person name="Jia N."/>
            <person name="Wang J."/>
            <person name="Shi W."/>
            <person name="Du L."/>
            <person name="Sun Y."/>
            <person name="Zhan W."/>
            <person name="Jiang J."/>
            <person name="Wang Q."/>
            <person name="Zhang B."/>
            <person name="Ji P."/>
            <person name="Sakyi L.B."/>
            <person name="Cui X."/>
            <person name="Yuan T."/>
            <person name="Jiang B."/>
            <person name="Yang W."/>
            <person name="Lam T.T.-Y."/>
            <person name="Chang Q."/>
            <person name="Ding S."/>
            <person name="Wang X."/>
            <person name="Zhu J."/>
            <person name="Ruan X."/>
            <person name="Zhao L."/>
            <person name="Wei J."/>
            <person name="Que T."/>
            <person name="Du C."/>
            <person name="Cheng J."/>
            <person name="Dai P."/>
            <person name="Han X."/>
            <person name="Huang E."/>
            <person name="Gao Y."/>
            <person name="Liu J."/>
            <person name="Shao H."/>
            <person name="Ye R."/>
            <person name="Li L."/>
            <person name="Wei W."/>
            <person name="Wang X."/>
            <person name="Wang C."/>
            <person name="Yang T."/>
            <person name="Huo Q."/>
            <person name="Li W."/>
            <person name="Guo W."/>
            <person name="Chen H."/>
            <person name="Zhou L."/>
            <person name="Ni X."/>
            <person name="Tian J."/>
            <person name="Zhou Y."/>
            <person name="Sheng Y."/>
            <person name="Liu T."/>
            <person name="Pan Y."/>
            <person name="Xia L."/>
            <person name="Li J."/>
            <person name="Zhao F."/>
            <person name="Cao W."/>
        </authorList>
    </citation>
    <scope>NUCLEOTIDE SEQUENCE</scope>
    <source>
        <strain evidence="1">Dsil-2018</strain>
    </source>
</reference>
<dbReference type="Proteomes" id="UP000821865">
    <property type="component" value="Chromosome 10"/>
</dbReference>
<name>A0ACB8DN96_DERSI</name>
<comment type="caution">
    <text evidence="1">The sequence shown here is derived from an EMBL/GenBank/DDBJ whole genome shotgun (WGS) entry which is preliminary data.</text>
</comment>
<keyword evidence="2" id="KW-1185">Reference proteome</keyword>
<organism evidence="1 2">
    <name type="scientific">Dermacentor silvarum</name>
    <name type="common">Tick</name>
    <dbReference type="NCBI Taxonomy" id="543639"/>
    <lineage>
        <taxon>Eukaryota</taxon>
        <taxon>Metazoa</taxon>
        <taxon>Ecdysozoa</taxon>
        <taxon>Arthropoda</taxon>
        <taxon>Chelicerata</taxon>
        <taxon>Arachnida</taxon>
        <taxon>Acari</taxon>
        <taxon>Parasitiformes</taxon>
        <taxon>Ixodida</taxon>
        <taxon>Ixodoidea</taxon>
        <taxon>Ixodidae</taxon>
        <taxon>Rhipicephalinae</taxon>
        <taxon>Dermacentor</taxon>
    </lineage>
</organism>
<protein>
    <submittedName>
        <fullName evidence="1">Uncharacterized protein</fullName>
    </submittedName>
</protein>
<gene>
    <name evidence="1" type="ORF">HPB49_005334</name>
</gene>
<accession>A0ACB8DN96</accession>
<dbReference type="EMBL" id="CM023479">
    <property type="protein sequence ID" value="KAH7973823.1"/>
    <property type="molecule type" value="Genomic_DNA"/>
</dbReference>
<evidence type="ECO:0000313" key="1">
    <source>
        <dbReference type="EMBL" id="KAH7973823.1"/>
    </source>
</evidence>
<proteinExistence type="predicted"/>
<sequence length="379" mass="41871">MPRLPEDDYKIVLRPKCAVDLANIGLVTLLDAIHSTSKIDVEQAEQADQGMASSPLVLRVKSAQGQFRLDTLNVDSTVEELLGCLFSLTGVPPASMRLLLSDAPPRPLDCADPQRRLDALPLRSGDTLIVEARREQPAATAATPKKKKEHHKEHKMLPPHNKPEQKENKDSEEEPLPGVLVKRPVPADNSCLFTSVYLALSGGEYDSGASAALRQVIADSVAADRETYTEAFLGRPNREYCTWILNEEHWGGAIELSVLSRHYNVEMVAVDAQSGRLHRFGADKGFDQRLLLLYDGIHYDPLVLEPLEPGRPVRTLFSTREEALLALALELAQEAKASRQYTDVRNFTLRCLVCDVGLVGQEAARRHAQDTGHSSYGEV</sequence>